<accession>A0A918QWE2</accession>
<feature type="transmembrane region" description="Helical" evidence="1">
    <location>
        <begin position="88"/>
        <end position="106"/>
    </location>
</feature>
<evidence type="ECO:0000256" key="1">
    <source>
        <dbReference type="SAM" id="Phobius"/>
    </source>
</evidence>
<proteinExistence type="predicted"/>
<feature type="transmembrane region" description="Helical" evidence="1">
    <location>
        <begin position="20"/>
        <end position="44"/>
    </location>
</feature>
<reference evidence="2" key="2">
    <citation type="submission" date="2020-09" db="EMBL/GenBank/DDBJ databases">
        <authorList>
            <person name="Sun Q."/>
            <person name="Ohkuma M."/>
        </authorList>
    </citation>
    <scope>NUCLEOTIDE SEQUENCE</scope>
    <source>
        <strain evidence="2">JCM 4834</strain>
    </source>
</reference>
<evidence type="ECO:0008006" key="4">
    <source>
        <dbReference type="Google" id="ProtNLM"/>
    </source>
</evidence>
<gene>
    <name evidence="2" type="ORF">GCM10010371_37010</name>
</gene>
<comment type="caution">
    <text evidence="2">The sequence shown here is derived from an EMBL/GenBank/DDBJ whole genome shotgun (WGS) entry which is preliminary data.</text>
</comment>
<dbReference type="Proteomes" id="UP000634660">
    <property type="component" value="Unassembled WGS sequence"/>
</dbReference>
<protein>
    <recommendedName>
        <fullName evidence="4">Lysine transporter LysE</fullName>
    </recommendedName>
</protein>
<sequence>MRARRPLPGGDPPRMSELMTPALAGAVAGLGVAMPMGAMSVLLIQEAMSAPRTATAAAAGIAVVDLGYAAVATALGPWAAAAVSPVEAWVRLASATVLLAIAAHGLRGLRGPERAPGPGRAQDPGQAPGPGRVFVRYAGLTAVNPTTALYFAALTTAQGAALRDGPAGAAFLAGVGAASLLWQQGLVVLGSVAGRRIPGAARVWTFRLGYGLVAAYALKIALPLPLQG</sequence>
<name>A0A918QWE2_9ACTN</name>
<keyword evidence="1" id="KW-0812">Transmembrane</keyword>
<organism evidence="2 3">
    <name type="scientific">Streptomyces subrutilus</name>
    <dbReference type="NCBI Taxonomy" id="36818"/>
    <lineage>
        <taxon>Bacteria</taxon>
        <taxon>Bacillati</taxon>
        <taxon>Actinomycetota</taxon>
        <taxon>Actinomycetes</taxon>
        <taxon>Kitasatosporales</taxon>
        <taxon>Streptomycetaceae</taxon>
        <taxon>Streptomyces</taxon>
    </lineage>
</organism>
<evidence type="ECO:0000313" key="2">
    <source>
        <dbReference type="EMBL" id="GGZ73867.1"/>
    </source>
</evidence>
<keyword evidence="1" id="KW-0472">Membrane</keyword>
<dbReference type="AlphaFoldDB" id="A0A918QWE2"/>
<feature type="transmembrane region" description="Helical" evidence="1">
    <location>
        <begin position="56"/>
        <end position="76"/>
    </location>
</feature>
<reference evidence="2" key="1">
    <citation type="journal article" date="2014" name="Int. J. Syst. Evol. Microbiol.">
        <title>Complete genome sequence of Corynebacterium casei LMG S-19264T (=DSM 44701T), isolated from a smear-ripened cheese.</title>
        <authorList>
            <consortium name="US DOE Joint Genome Institute (JGI-PGF)"/>
            <person name="Walter F."/>
            <person name="Albersmeier A."/>
            <person name="Kalinowski J."/>
            <person name="Ruckert C."/>
        </authorList>
    </citation>
    <scope>NUCLEOTIDE SEQUENCE</scope>
    <source>
        <strain evidence="2">JCM 4834</strain>
    </source>
</reference>
<dbReference type="EMBL" id="BMVX01000013">
    <property type="protein sequence ID" value="GGZ73867.1"/>
    <property type="molecule type" value="Genomic_DNA"/>
</dbReference>
<keyword evidence="1" id="KW-1133">Transmembrane helix</keyword>
<evidence type="ECO:0000313" key="3">
    <source>
        <dbReference type="Proteomes" id="UP000634660"/>
    </source>
</evidence>